<sequence length="479" mass="52009">MSIRDAVARIDRSESGGIVVVNDGNQLVGTATGERLRRALRDGIAPDAPVSTVVDEDPIVVDAGGTIRTVEGAADAHDGTGWTQETTIAPVIDDDGTVVDVTTIELTDRTSREIEPGSTGGETVLVVGGAGYLGSVLCRQLIGDGFDVRVLDPLLYGDAGIADLTDDDRFTLIRGDARSVDAVLEAIDGADAVVHLGGIVGDPASEIDAEKTLEYNLHSTQLLASLCKYHGINRFVFASTCSVYGRSETDSGRLAEDAPRNPVSLYARLKIQSERVLQDLADDRFSPTILRMATIYGCSPRMRFDLVGNILPAKAHSKGVIPVFGGDQYRPNVHVADAARAYVDCLTAPMEDVADTVFNVGSNQQNYRIDELATIVADCFPDASIEYHDEQTDERSYRVEFEKIHTALGYEPERTIRDHCLELKDAFESDRFGDYTATRYNNYETLEQAPSYERTAAVLGPRESTVLERPQEKLPSGEA</sequence>
<feature type="domain" description="NAD-dependent epimerase/dehydratase" evidence="2">
    <location>
        <begin position="124"/>
        <end position="361"/>
    </location>
</feature>
<dbReference type="Pfam" id="PF01370">
    <property type="entry name" value="Epimerase"/>
    <property type="match status" value="1"/>
</dbReference>
<dbReference type="SUPFAM" id="SSF51735">
    <property type="entry name" value="NAD(P)-binding Rossmann-fold domains"/>
    <property type="match status" value="1"/>
</dbReference>
<dbReference type="AlphaFoldDB" id="A0A6B0VQE9"/>
<name>A0A6B0VQE9_9EURY</name>
<evidence type="ECO:0000313" key="4">
    <source>
        <dbReference type="Proteomes" id="UP000434101"/>
    </source>
</evidence>
<dbReference type="EMBL" id="WUYX01000064">
    <property type="protein sequence ID" value="MXV63860.1"/>
    <property type="molecule type" value="Genomic_DNA"/>
</dbReference>
<dbReference type="PANTHER" id="PTHR43245">
    <property type="entry name" value="BIFUNCTIONAL POLYMYXIN RESISTANCE PROTEIN ARNA"/>
    <property type="match status" value="1"/>
</dbReference>
<comment type="caution">
    <text evidence="3">The sequence shown here is derived from an EMBL/GenBank/DDBJ whole genome shotgun (WGS) entry which is preliminary data.</text>
</comment>
<dbReference type="SUPFAM" id="SSF54631">
    <property type="entry name" value="CBS-domain pair"/>
    <property type="match status" value="1"/>
</dbReference>
<evidence type="ECO:0000259" key="2">
    <source>
        <dbReference type="Pfam" id="PF01370"/>
    </source>
</evidence>
<dbReference type="InterPro" id="IPR036291">
    <property type="entry name" value="NAD(P)-bd_dom_sf"/>
</dbReference>
<dbReference type="Gene3D" id="3.10.580.10">
    <property type="entry name" value="CBS-domain"/>
    <property type="match status" value="1"/>
</dbReference>
<dbReference type="InterPro" id="IPR050177">
    <property type="entry name" value="Lipid_A_modif_metabolic_enz"/>
</dbReference>
<evidence type="ECO:0000313" key="3">
    <source>
        <dbReference type="EMBL" id="MXV63860.1"/>
    </source>
</evidence>
<evidence type="ECO:0000256" key="1">
    <source>
        <dbReference type="SAM" id="MobiDB-lite"/>
    </source>
</evidence>
<accession>A0A6B0VQE9</accession>
<protein>
    <submittedName>
        <fullName evidence="3">NAD-dependent epimerase/dehydratase family protein</fullName>
    </submittedName>
</protein>
<keyword evidence="4" id="KW-1185">Reference proteome</keyword>
<dbReference type="InterPro" id="IPR001509">
    <property type="entry name" value="Epimerase_deHydtase"/>
</dbReference>
<proteinExistence type="predicted"/>
<feature type="region of interest" description="Disordered" evidence="1">
    <location>
        <begin position="457"/>
        <end position="479"/>
    </location>
</feature>
<gene>
    <name evidence="3" type="ORF">GS429_17680</name>
</gene>
<dbReference type="InterPro" id="IPR046342">
    <property type="entry name" value="CBS_dom_sf"/>
</dbReference>
<reference evidence="3 4" key="1">
    <citation type="submission" date="2020-01" db="EMBL/GenBank/DDBJ databases">
        <title>Natronorubrum sp. JWXQ-INN 674 isolated from Inner Mongolia Autonomous Region of China.</title>
        <authorList>
            <person name="Xue Q."/>
        </authorList>
    </citation>
    <scope>NUCLEOTIDE SEQUENCE [LARGE SCALE GENOMIC DNA]</scope>
    <source>
        <strain evidence="3 4">JWXQ-INN-674</strain>
    </source>
</reference>
<dbReference type="CDD" id="cd08946">
    <property type="entry name" value="SDR_e"/>
    <property type="match status" value="1"/>
</dbReference>
<dbReference type="Proteomes" id="UP000434101">
    <property type="component" value="Unassembled WGS sequence"/>
</dbReference>
<dbReference type="PANTHER" id="PTHR43245:SF23">
    <property type="entry name" value="NAD(P)-BINDING DOMAIN-CONTAINING PROTEIN"/>
    <property type="match status" value="1"/>
</dbReference>
<organism evidence="3 4">
    <name type="scientific">Natronorubrum halalkaliphilum</name>
    <dbReference type="NCBI Taxonomy" id="2691917"/>
    <lineage>
        <taxon>Archaea</taxon>
        <taxon>Methanobacteriati</taxon>
        <taxon>Methanobacteriota</taxon>
        <taxon>Stenosarchaea group</taxon>
        <taxon>Halobacteria</taxon>
        <taxon>Halobacteriales</taxon>
        <taxon>Natrialbaceae</taxon>
        <taxon>Natronorubrum</taxon>
    </lineage>
</organism>
<dbReference type="Gene3D" id="3.40.50.720">
    <property type="entry name" value="NAD(P)-binding Rossmann-like Domain"/>
    <property type="match status" value="1"/>
</dbReference>